<dbReference type="EMBL" id="CM047591">
    <property type="protein sequence ID" value="KAI9919238.1"/>
    <property type="molecule type" value="Genomic_DNA"/>
</dbReference>
<accession>A0ACC0WK45</accession>
<evidence type="ECO:0000313" key="2">
    <source>
        <dbReference type="Proteomes" id="UP001163321"/>
    </source>
</evidence>
<gene>
    <name evidence="1" type="ORF">PsorP6_011755</name>
</gene>
<reference evidence="1 2" key="1">
    <citation type="journal article" date="2022" name="bioRxiv">
        <title>The genome of the oomycete Peronosclerospora sorghi, a cosmopolitan pathogen of maize and sorghum, is inflated with dispersed pseudogenes.</title>
        <authorList>
            <person name="Fletcher K."/>
            <person name="Martin F."/>
            <person name="Isakeit T."/>
            <person name="Cavanaugh K."/>
            <person name="Magill C."/>
            <person name="Michelmore R."/>
        </authorList>
    </citation>
    <scope>NUCLEOTIDE SEQUENCE [LARGE SCALE GENOMIC DNA]</scope>
    <source>
        <strain evidence="1">P6</strain>
    </source>
</reference>
<dbReference type="Proteomes" id="UP001163321">
    <property type="component" value="Chromosome 12"/>
</dbReference>
<protein>
    <submittedName>
        <fullName evidence="1">Uncharacterized protein</fullName>
    </submittedName>
</protein>
<keyword evidence="2" id="KW-1185">Reference proteome</keyword>
<comment type="caution">
    <text evidence="1">The sequence shown here is derived from an EMBL/GenBank/DDBJ whole genome shotgun (WGS) entry which is preliminary data.</text>
</comment>
<evidence type="ECO:0000313" key="1">
    <source>
        <dbReference type="EMBL" id="KAI9919238.1"/>
    </source>
</evidence>
<name>A0ACC0WK45_9STRA</name>
<proteinExistence type="predicted"/>
<sequence>MEKVFLEKGFEPFMTNYLARWLHTDQLVQVANDDEPNGEKVLAIILGLTSTDCLLAKGDDNSRPQTDIRSTF</sequence>
<organism evidence="1 2">
    <name type="scientific">Peronosclerospora sorghi</name>
    <dbReference type="NCBI Taxonomy" id="230839"/>
    <lineage>
        <taxon>Eukaryota</taxon>
        <taxon>Sar</taxon>
        <taxon>Stramenopiles</taxon>
        <taxon>Oomycota</taxon>
        <taxon>Peronosporomycetes</taxon>
        <taxon>Peronosporales</taxon>
        <taxon>Peronosporaceae</taxon>
        <taxon>Peronosclerospora</taxon>
    </lineage>
</organism>